<dbReference type="GO" id="GO:0006397">
    <property type="term" value="P:mRNA processing"/>
    <property type="evidence" value="ECO:0007669"/>
    <property type="project" value="UniProtKB-KW"/>
</dbReference>
<evidence type="ECO:0000256" key="3">
    <source>
        <dbReference type="ARBA" id="ARBA00006852"/>
    </source>
</evidence>
<keyword evidence="5" id="KW-0507">mRNA processing</keyword>
<organism evidence="9 10">
    <name type="scientific">Ramazzottius varieornatus</name>
    <name type="common">Water bear</name>
    <name type="synonym">Tardigrade</name>
    <dbReference type="NCBI Taxonomy" id="947166"/>
    <lineage>
        <taxon>Eukaryota</taxon>
        <taxon>Metazoa</taxon>
        <taxon>Ecdysozoa</taxon>
        <taxon>Tardigrada</taxon>
        <taxon>Eutardigrada</taxon>
        <taxon>Parachela</taxon>
        <taxon>Hypsibioidea</taxon>
        <taxon>Ramazzottiidae</taxon>
        <taxon>Ramazzottius</taxon>
    </lineage>
</organism>
<keyword evidence="10" id="KW-1185">Reference proteome</keyword>
<dbReference type="Pfam" id="PF10500">
    <property type="entry name" value="SR-25"/>
    <property type="match status" value="1"/>
</dbReference>
<dbReference type="OrthoDB" id="48562at2759"/>
<gene>
    <name evidence="9" type="primary">RvY_12044-1</name>
    <name evidence="9" type="synonym">RvY_12044.1</name>
    <name evidence="9" type="ORF">RvY_12044</name>
</gene>
<feature type="compositionally biased region" description="Basic and acidic residues" evidence="8">
    <location>
        <begin position="63"/>
        <end position="72"/>
    </location>
</feature>
<proteinExistence type="inferred from homology"/>
<feature type="compositionally biased region" description="Basic residues" evidence="8">
    <location>
        <begin position="45"/>
        <end position="62"/>
    </location>
</feature>
<evidence type="ECO:0000256" key="2">
    <source>
        <dbReference type="ARBA" id="ARBA00004604"/>
    </source>
</evidence>
<dbReference type="GO" id="GO:0005730">
    <property type="term" value="C:nucleolus"/>
    <property type="evidence" value="ECO:0007669"/>
    <property type="project" value="UniProtKB-SubCell"/>
</dbReference>
<evidence type="ECO:0000256" key="4">
    <source>
        <dbReference type="ARBA" id="ARBA00017993"/>
    </source>
</evidence>
<dbReference type="AlphaFoldDB" id="A0A1D1VI74"/>
<feature type="region of interest" description="Disordered" evidence="8">
    <location>
        <begin position="1"/>
        <end position="114"/>
    </location>
</feature>
<name>A0A1D1VI74_RAMVA</name>
<dbReference type="GO" id="GO:0008380">
    <property type="term" value="P:RNA splicing"/>
    <property type="evidence" value="ECO:0007669"/>
    <property type="project" value="UniProtKB-KW"/>
</dbReference>
<protein>
    <recommendedName>
        <fullName evidence="4">ADP-ribosylation factor-like protein 6-interacting protein 4</fullName>
    </recommendedName>
</protein>
<feature type="compositionally biased region" description="Basic residues" evidence="8">
    <location>
        <begin position="9"/>
        <end position="24"/>
    </location>
</feature>
<evidence type="ECO:0000256" key="1">
    <source>
        <dbReference type="ARBA" id="ARBA00004324"/>
    </source>
</evidence>
<reference evidence="9 10" key="1">
    <citation type="journal article" date="2016" name="Nat. Commun.">
        <title>Extremotolerant tardigrade genome and improved radiotolerance of human cultured cells by tardigrade-unique protein.</title>
        <authorList>
            <person name="Hashimoto T."/>
            <person name="Horikawa D.D."/>
            <person name="Saito Y."/>
            <person name="Kuwahara H."/>
            <person name="Kozuka-Hata H."/>
            <person name="Shin-I T."/>
            <person name="Minakuchi Y."/>
            <person name="Ohishi K."/>
            <person name="Motoyama A."/>
            <person name="Aizu T."/>
            <person name="Enomoto A."/>
            <person name="Kondo K."/>
            <person name="Tanaka S."/>
            <person name="Hara Y."/>
            <person name="Koshikawa S."/>
            <person name="Sagara H."/>
            <person name="Miura T."/>
            <person name="Yokobori S."/>
            <person name="Miyagawa K."/>
            <person name="Suzuki Y."/>
            <person name="Kubo T."/>
            <person name="Oyama M."/>
            <person name="Kohara Y."/>
            <person name="Fujiyama A."/>
            <person name="Arakawa K."/>
            <person name="Katayama T."/>
            <person name="Toyoda A."/>
            <person name="Kunieda T."/>
        </authorList>
    </citation>
    <scope>NUCLEOTIDE SEQUENCE [LARGE SCALE GENOMIC DNA]</scope>
    <source>
        <strain evidence="9 10">YOKOZUNA-1</strain>
    </source>
</reference>
<comment type="caution">
    <text evidence="9">The sequence shown here is derived from an EMBL/GenBank/DDBJ whole genome shotgun (WGS) entry which is preliminary data.</text>
</comment>
<dbReference type="Proteomes" id="UP000186922">
    <property type="component" value="Unassembled WGS sequence"/>
</dbReference>
<dbReference type="GO" id="GO:0016607">
    <property type="term" value="C:nuclear speck"/>
    <property type="evidence" value="ECO:0007669"/>
    <property type="project" value="UniProtKB-SubCell"/>
</dbReference>
<keyword evidence="6" id="KW-0508">mRNA splicing</keyword>
<dbReference type="EMBL" id="BDGG01000007">
    <property type="protein sequence ID" value="GAV01310.1"/>
    <property type="molecule type" value="Genomic_DNA"/>
</dbReference>
<evidence type="ECO:0000256" key="5">
    <source>
        <dbReference type="ARBA" id="ARBA00022664"/>
    </source>
</evidence>
<evidence type="ECO:0000256" key="8">
    <source>
        <dbReference type="SAM" id="MobiDB-lite"/>
    </source>
</evidence>
<dbReference type="InterPro" id="IPR019532">
    <property type="entry name" value="Nucl_RNA-splicing_assoc_SR-25"/>
</dbReference>
<accession>A0A1D1VI74</accession>
<evidence type="ECO:0000256" key="6">
    <source>
        <dbReference type="ARBA" id="ARBA00023187"/>
    </source>
</evidence>
<comment type="subcellular location">
    <subcellularLocation>
        <location evidence="1">Nucleus speckle</location>
    </subcellularLocation>
    <subcellularLocation>
        <location evidence="2">Nucleus</location>
        <location evidence="2">Nucleolus</location>
    </subcellularLocation>
</comment>
<keyword evidence="7" id="KW-0539">Nucleus</keyword>
<sequence>MGDEDIALRKKAKKDKKRSRKGSKKASSDRRSSSTSSSSSEDSRRRCKEKKKLKKAKKKDKKKAKEAQREEQSAAVANGGSTGSDLLPVEEAGPSVTLAEAPVKPKGPMTKEQWEAQRNTLRRVLDAETGRMRLVRGDGEIVEEIVSREQHIAINKAATKADGAYFETVLGMKRHK</sequence>
<dbReference type="STRING" id="947166.A0A1D1VI74"/>
<evidence type="ECO:0000313" key="10">
    <source>
        <dbReference type="Proteomes" id="UP000186922"/>
    </source>
</evidence>
<evidence type="ECO:0000256" key="7">
    <source>
        <dbReference type="ARBA" id="ARBA00023242"/>
    </source>
</evidence>
<evidence type="ECO:0000313" key="9">
    <source>
        <dbReference type="EMBL" id="GAV01310.1"/>
    </source>
</evidence>
<comment type="similarity">
    <text evidence="3">Belongs to the ARL6IP4 family.</text>
</comment>